<gene>
    <name evidence="1" type="ORF">CROQUDRAFT_691934</name>
</gene>
<accession>A0A9P6N652</accession>
<protein>
    <submittedName>
        <fullName evidence="1">Uncharacterized protein</fullName>
    </submittedName>
</protein>
<evidence type="ECO:0000313" key="2">
    <source>
        <dbReference type="Proteomes" id="UP000886653"/>
    </source>
</evidence>
<dbReference type="EMBL" id="MU167466">
    <property type="protein sequence ID" value="KAG0140201.1"/>
    <property type="molecule type" value="Genomic_DNA"/>
</dbReference>
<name>A0A9P6N652_9BASI</name>
<comment type="caution">
    <text evidence="1">The sequence shown here is derived from an EMBL/GenBank/DDBJ whole genome shotgun (WGS) entry which is preliminary data.</text>
</comment>
<reference evidence="1" key="1">
    <citation type="submission" date="2013-11" db="EMBL/GenBank/DDBJ databases">
        <title>Genome sequence of the fusiform rust pathogen reveals effectors for host alternation and coevolution with pine.</title>
        <authorList>
            <consortium name="DOE Joint Genome Institute"/>
            <person name="Smith K."/>
            <person name="Pendleton A."/>
            <person name="Kubisiak T."/>
            <person name="Anderson C."/>
            <person name="Salamov A."/>
            <person name="Aerts A."/>
            <person name="Riley R."/>
            <person name="Clum A."/>
            <person name="Lindquist E."/>
            <person name="Ence D."/>
            <person name="Campbell M."/>
            <person name="Kronenberg Z."/>
            <person name="Feau N."/>
            <person name="Dhillon B."/>
            <person name="Hamelin R."/>
            <person name="Burleigh J."/>
            <person name="Smith J."/>
            <person name="Yandell M."/>
            <person name="Nelson C."/>
            <person name="Grigoriev I."/>
            <person name="Davis J."/>
        </authorList>
    </citation>
    <scope>NUCLEOTIDE SEQUENCE</scope>
    <source>
        <strain evidence="1">G11</strain>
    </source>
</reference>
<sequence length="151" mass="16277">MANLFPEGHTNTLLEDLINKLLGTMNAAFQLGNTCTNTKSISIGIKTEANLLVLAGAVHNMNQINLTRANLQHSGLIQSKNASRHPPTLPGQDGLVKDQLKVLTKQAQQLALVNNPQQKCPVGPQPNSYVLAASKHMPKSNATKKQKPPQC</sequence>
<organism evidence="1 2">
    <name type="scientific">Cronartium quercuum f. sp. fusiforme G11</name>
    <dbReference type="NCBI Taxonomy" id="708437"/>
    <lineage>
        <taxon>Eukaryota</taxon>
        <taxon>Fungi</taxon>
        <taxon>Dikarya</taxon>
        <taxon>Basidiomycota</taxon>
        <taxon>Pucciniomycotina</taxon>
        <taxon>Pucciniomycetes</taxon>
        <taxon>Pucciniales</taxon>
        <taxon>Coleosporiaceae</taxon>
        <taxon>Cronartium</taxon>
    </lineage>
</organism>
<dbReference type="AlphaFoldDB" id="A0A9P6N652"/>
<proteinExistence type="predicted"/>
<keyword evidence="2" id="KW-1185">Reference proteome</keyword>
<evidence type="ECO:0000313" key="1">
    <source>
        <dbReference type="EMBL" id="KAG0140201.1"/>
    </source>
</evidence>
<dbReference type="Proteomes" id="UP000886653">
    <property type="component" value="Unassembled WGS sequence"/>
</dbReference>